<keyword evidence="2 4" id="KW-0808">Transferase</keyword>
<dbReference type="AlphaFoldDB" id="A0AAE3INF9"/>
<comment type="caution">
    <text evidence="4">The sequence shown here is derived from an EMBL/GenBank/DDBJ whole genome shotgun (WGS) entry which is preliminary data.</text>
</comment>
<evidence type="ECO:0000259" key="3">
    <source>
        <dbReference type="Pfam" id="PF00535"/>
    </source>
</evidence>
<dbReference type="InterPro" id="IPR029044">
    <property type="entry name" value="Nucleotide-diphossugar_trans"/>
</dbReference>
<dbReference type="Proteomes" id="UP001209317">
    <property type="component" value="Unassembled WGS sequence"/>
</dbReference>
<feature type="domain" description="Glycosyltransferase 2-like" evidence="3">
    <location>
        <begin position="15"/>
        <end position="182"/>
    </location>
</feature>
<dbReference type="InterPro" id="IPR001173">
    <property type="entry name" value="Glyco_trans_2-like"/>
</dbReference>
<evidence type="ECO:0000256" key="2">
    <source>
        <dbReference type="ARBA" id="ARBA00022679"/>
    </source>
</evidence>
<accession>A0AAE3INF9</accession>
<organism evidence="4 5">
    <name type="scientific">Haoranjiania flava</name>
    <dbReference type="NCBI Taxonomy" id="1856322"/>
    <lineage>
        <taxon>Bacteria</taxon>
        <taxon>Pseudomonadati</taxon>
        <taxon>Bacteroidota</taxon>
        <taxon>Chitinophagia</taxon>
        <taxon>Chitinophagales</taxon>
        <taxon>Chitinophagaceae</taxon>
        <taxon>Haoranjiania</taxon>
    </lineage>
</organism>
<dbReference type="RefSeq" id="WP_263038596.1">
    <property type="nucleotide sequence ID" value="NZ_JAOTPL010000018.1"/>
</dbReference>
<dbReference type="Gene3D" id="3.90.550.10">
    <property type="entry name" value="Spore Coat Polysaccharide Biosynthesis Protein SpsA, Chain A"/>
    <property type="match status" value="1"/>
</dbReference>
<evidence type="ECO:0000313" key="4">
    <source>
        <dbReference type="EMBL" id="MCU7695109.1"/>
    </source>
</evidence>
<reference evidence="4" key="1">
    <citation type="submission" date="2022-10" db="EMBL/GenBank/DDBJ databases">
        <authorList>
            <person name="Kim H.S."/>
            <person name="Kim J.-S."/>
            <person name="Suh M.K."/>
            <person name="Eom M.K."/>
            <person name="Lee J.-S."/>
        </authorList>
    </citation>
    <scope>NUCLEOTIDE SEQUENCE</scope>
    <source>
        <strain evidence="4">LIP-5</strain>
    </source>
</reference>
<gene>
    <name evidence="4" type="ORF">OD355_11330</name>
</gene>
<evidence type="ECO:0000256" key="1">
    <source>
        <dbReference type="ARBA" id="ARBA00022676"/>
    </source>
</evidence>
<dbReference type="EMBL" id="JAOTPL010000018">
    <property type="protein sequence ID" value="MCU7695109.1"/>
    <property type="molecule type" value="Genomic_DNA"/>
</dbReference>
<dbReference type="Pfam" id="PF00535">
    <property type="entry name" value="Glycos_transf_2"/>
    <property type="match status" value="1"/>
</dbReference>
<protein>
    <submittedName>
        <fullName evidence="4">Glycosyltransferase</fullName>
        <ecNumber evidence="4">2.4.-.-</ecNumber>
    </submittedName>
</protein>
<sequence length="325" mass="37662">MNRIHHQPQAKPLISIIVPAYNVEAYIDKCLASLHSQTLQDIEVIVINDGSTDNTGAVCEAWKAKDNRLHIIHQENKGISETRNIGLAASKGHFIGFVDGDDWVEPQMFERLYNAVQNYSADIAMCGAILDEADKTIKIHDHAQKEQRLDACTALIKLLWDKYVRSYCWNKIFRASLFKDIFFPPGRIFEDYSTVYKLFAKANAVVHTGTNDYHYIQRPGSILSSLNPKKEVDFFLANYERYGFIASYKGFTRIQRKLLLIKTIKRMLRTNLKLKNLSGENEFLQEKAFMDAQLRDLFRKDYKAENYKNYKLLLNIKQYLARFGL</sequence>
<evidence type="ECO:0000313" key="5">
    <source>
        <dbReference type="Proteomes" id="UP001209317"/>
    </source>
</evidence>
<dbReference type="GO" id="GO:0016758">
    <property type="term" value="F:hexosyltransferase activity"/>
    <property type="evidence" value="ECO:0007669"/>
    <property type="project" value="UniProtKB-ARBA"/>
</dbReference>
<proteinExistence type="predicted"/>
<keyword evidence="1 4" id="KW-0328">Glycosyltransferase</keyword>
<dbReference type="CDD" id="cd00761">
    <property type="entry name" value="Glyco_tranf_GTA_type"/>
    <property type="match status" value="1"/>
</dbReference>
<dbReference type="EC" id="2.4.-.-" evidence="4"/>
<dbReference type="PANTHER" id="PTHR22916:SF51">
    <property type="entry name" value="GLYCOSYLTRANSFERASE EPSH-RELATED"/>
    <property type="match status" value="1"/>
</dbReference>
<keyword evidence="5" id="KW-1185">Reference proteome</keyword>
<name>A0AAE3INF9_9BACT</name>
<dbReference type="PANTHER" id="PTHR22916">
    <property type="entry name" value="GLYCOSYLTRANSFERASE"/>
    <property type="match status" value="1"/>
</dbReference>
<dbReference type="SUPFAM" id="SSF53448">
    <property type="entry name" value="Nucleotide-diphospho-sugar transferases"/>
    <property type="match status" value="1"/>
</dbReference>